<keyword evidence="1" id="KW-0175">Coiled coil</keyword>
<feature type="coiled-coil region" evidence="1">
    <location>
        <begin position="729"/>
        <end position="756"/>
    </location>
</feature>
<organism evidence="4">
    <name type="scientific">Rothia mucilaginosa</name>
    <dbReference type="NCBI Taxonomy" id="43675"/>
    <lineage>
        <taxon>Bacteria</taxon>
        <taxon>Bacillati</taxon>
        <taxon>Actinomycetota</taxon>
        <taxon>Actinomycetes</taxon>
        <taxon>Micrococcales</taxon>
        <taxon>Micrococcaceae</taxon>
        <taxon>Rothia</taxon>
    </lineage>
</organism>
<feature type="coiled-coil region" evidence="1">
    <location>
        <begin position="313"/>
        <end position="347"/>
    </location>
</feature>
<dbReference type="PATRIC" id="fig|43675.28.peg.692"/>
<sequence length="1007" mass="105704">MTNHTTARQRLLRFPLILGVTTALIFSSCSTGTNNNSAPSDKGTVTSQSPRQVENATNVLQNVNIQMGRDGEVSSIESTNIYVNDKDRTSSSSNVQFKPKDVVNDLPVRVSLQYSTERGSGTNLNDLNGYSGEITIKVTVENLTVKTEDVTYDASGTSRTSPAPVGTPFSIAASTVLSGSPTQVITTPDAADSSTNGVVSTNDEGKAVVQWGAISAPPVTGSSSSFVLKVKAKDFSAPTFNISVQPGFASDLSGAGIITNGFTSQDASQVALLQRTIDTVNEVNTTLTSASSQVAQVRQSLDDTSATLGKDTAEHLKTQNESLTKTMQGLQANIESLQKDLSEASRTNNSQLISQLERTVAALHSMLGDTTARPNVSVSHSGGRCVVHREEGASSRSVYGNLVQLSAVLNAYAEASSDCQQDLTASIREIVGPEHPTAETCSSNGSVTCALFGASVTVQSSLIALVATGEKIVDHLQPEYLKGANNNYSALKRQMDELVEQVEKDPSSLDADAVRSLSEKVSAARQSVNQMKETSSRLIESIKNVHSRAASARAELVDGSGSMSAQNKELAEQLCALSTERGGSLSAEQVEHLRGYLTASSCGGAASPSASPSSEAPSEAPSPAPSESASATPSAEPSKKIEVPSAAPSSEAPSAEPTATEGNTRVITVENANERTYTSNTPAARTPMEQRIAAAAAAWDEVLAATSMDDPKEGLARDAKDLNDAVNAVDGALGEVEKTLNDAANAQNQDAEKKEEPTEEAKVSLRDRIHSASDAVNALGKNLEDMTNMQADLSTAIKEAFKESANETRESLTSMISEEIRKVSSDGSSSASAAKEAFSASVAGITDTANTVVQVAGESIEVQHKDMNDRIEGLRQSLDSVTERSLVALSTRAENATRDLAGASVQLNNDLSKLMLDLGDSNAEGAGLLGALKSNSAKAGAADYQLALAMQNAQGYTNLRSEDIAALQKRQAQFKASLQRLRSLPTFHLSNAGSAEVKTVYTFQIGD</sequence>
<feature type="region of interest" description="Disordered" evidence="2">
    <location>
        <begin position="600"/>
        <end position="687"/>
    </location>
</feature>
<protein>
    <recommendedName>
        <fullName evidence="6">Chitinase</fullName>
    </recommendedName>
</protein>
<evidence type="ECO:0008006" key="6">
    <source>
        <dbReference type="Google" id="ProtNLM"/>
    </source>
</evidence>
<feature type="compositionally biased region" description="Low complexity" evidence="2">
    <location>
        <begin position="605"/>
        <end position="636"/>
    </location>
</feature>
<feature type="signal peptide" evidence="3">
    <location>
        <begin position="1"/>
        <end position="25"/>
    </location>
</feature>
<feature type="compositionally biased region" description="Polar residues" evidence="2">
    <location>
        <begin position="662"/>
        <end position="683"/>
    </location>
</feature>
<evidence type="ECO:0000256" key="1">
    <source>
        <dbReference type="SAM" id="Coils"/>
    </source>
</evidence>
<reference evidence="5" key="1">
    <citation type="submission" date="2015-08" db="EMBL/GenBank/DDBJ databases">
        <title>Complete genome sequence of Rothia mucilaginosa strain NUM-Rm6536.</title>
        <authorList>
            <person name="Nambu T."/>
        </authorList>
    </citation>
    <scope>NUCLEOTIDE SEQUENCE [LARGE SCALE GENOMIC DNA]</scope>
    <source>
        <strain evidence="5">NUM-Rm6536</strain>
    </source>
</reference>
<dbReference type="Gene3D" id="1.20.1170.10">
    <property type="match status" value="1"/>
</dbReference>
<name>A0A0K2RYI4_9MICC</name>
<dbReference type="RefSeq" id="WP_060824064.1">
    <property type="nucleotide sequence ID" value="NZ_AP014938.1"/>
</dbReference>
<feature type="coiled-coil region" evidence="1">
    <location>
        <begin position="481"/>
        <end position="534"/>
    </location>
</feature>
<evidence type="ECO:0000313" key="5">
    <source>
        <dbReference type="Proteomes" id="UP000066203"/>
    </source>
</evidence>
<feature type="chain" id="PRO_5039273197" description="Chitinase" evidence="3">
    <location>
        <begin position="26"/>
        <end position="1007"/>
    </location>
</feature>
<feature type="compositionally biased region" description="Low complexity" evidence="2">
    <location>
        <begin position="644"/>
        <end position="661"/>
    </location>
</feature>
<dbReference type="AlphaFoldDB" id="A0A0K2RYI4"/>
<evidence type="ECO:0000256" key="2">
    <source>
        <dbReference type="SAM" id="MobiDB-lite"/>
    </source>
</evidence>
<keyword evidence="3" id="KW-0732">Signal</keyword>
<dbReference type="EMBL" id="AP014938">
    <property type="protein sequence ID" value="BAS19926.1"/>
    <property type="molecule type" value="Genomic_DNA"/>
</dbReference>
<feature type="region of interest" description="Disordered" evidence="2">
    <location>
        <begin position="31"/>
        <end position="51"/>
    </location>
</feature>
<gene>
    <name evidence="4" type="ORF">RM6536_0679</name>
</gene>
<accession>A0A0K2RYI4</accession>
<evidence type="ECO:0000313" key="4">
    <source>
        <dbReference type="EMBL" id="BAS19926.1"/>
    </source>
</evidence>
<evidence type="ECO:0000256" key="3">
    <source>
        <dbReference type="SAM" id="SignalP"/>
    </source>
</evidence>
<dbReference type="Proteomes" id="UP000066203">
    <property type="component" value="Chromosome"/>
</dbReference>
<proteinExistence type="predicted"/>